<evidence type="ECO:0000256" key="2">
    <source>
        <dbReference type="ARBA" id="ARBA00008825"/>
    </source>
</evidence>
<protein>
    <submittedName>
        <fullName evidence="9">Uncharacterized protein</fullName>
    </submittedName>
</protein>
<evidence type="ECO:0000256" key="7">
    <source>
        <dbReference type="SAM" id="Coils"/>
    </source>
</evidence>
<sequence>MSDASADGGYSATSAETPYPSLTVSASYKESSGGGGKSSSRRRPIRPSFDADNEFITLLHGSDPVKLELNRLENEARDKDRELGEAHAEIRALRLSERQREKAVEELTDELTKLEEKLKLTESLLQGKNLEIRKINEEKKASMAAQFAAEATLRRVHAAQKDDDMPPIEAILAPLEAELKLARSEIGKLQEDNRALDRLTKSKEAALLDAERTVQTAMAKAALVDDLQNKNQELMKQIEICQEENKILDKMHRQKVAEVEKLTQTVRELEEAVLAGGAAANAVRDYQRKFQEMNEERKLLTGNLRVQRLQQTEGDGGCK</sequence>
<keyword evidence="4" id="KW-0493">Microtubule</keyword>
<evidence type="ECO:0000256" key="6">
    <source>
        <dbReference type="ARBA" id="ARBA00023212"/>
    </source>
</evidence>
<evidence type="ECO:0000256" key="4">
    <source>
        <dbReference type="ARBA" id="ARBA00022701"/>
    </source>
</evidence>
<dbReference type="Proteomes" id="UP000886595">
    <property type="component" value="Unassembled WGS sequence"/>
</dbReference>
<organism evidence="9 10">
    <name type="scientific">Brassica carinata</name>
    <name type="common">Ethiopian mustard</name>
    <name type="synonym">Abyssinian cabbage</name>
    <dbReference type="NCBI Taxonomy" id="52824"/>
    <lineage>
        <taxon>Eukaryota</taxon>
        <taxon>Viridiplantae</taxon>
        <taxon>Streptophyta</taxon>
        <taxon>Embryophyta</taxon>
        <taxon>Tracheophyta</taxon>
        <taxon>Spermatophyta</taxon>
        <taxon>Magnoliopsida</taxon>
        <taxon>eudicotyledons</taxon>
        <taxon>Gunneridae</taxon>
        <taxon>Pentapetalae</taxon>
        <taxon>rosids</taxon>
        <taxon>malvids</taxon>
        <taxon>Brassicales</taxon>
        <taxon>Brassicaceae</taxon>
        <taxon>Brassiceae</taxon>
        <taxon>Brassica</taxon>
    </lineage>
</organism>
<dbReference type="PANTHER" id="PTHR31246">
    <property type="entry name" value="MICROTUBULE-ASSOCIATED PROTEIN 70-2"/>
    <property type="match status" value="1"/>
</dbReference>
<dbReference type="EMBL" id="JAAMPC010000003">
    <property type="protein sequence ID" value="KAG2322183.1"/>
    <property type="molecule type" value="Genomic_DNA"/>
</dbReference>
<keyword evidence="3" id="KW-0963">Cytoplasm</keyword>
<dbReference type="InterPro" id="IPR009768">
    <property type="entry name" value="MAP70"/>
</dbReference>
<dbReference type="AlphaFoldDB" id="A0A8X7W4X5"/>
<feature type="coiled-coil region" evidence="7">
    <location>
        <begin position="172"/>
        <end position="303"/>
    </location>
</feature>
<reference evidence="9 10" key="1">
    <citation type="submission" date="2020-02" db="EMBL/GenBank/DDBJ databases">
        <authorList>
            <person name="Ma Q."/>
            <person name="Huang Y."/>
            <person name="Song X."/>
            <person name="Pei D."/>
        </authorList>
    </citation>
    <scope>NUCLEOTIDE SEQUENCE [LARGE SCALE GENOMIC DNA]</scope>
    <source>
        <strain evidence="9">Sxm20200214</strain>
        <tissue evidence="9">Leaf</tissue>
    </source>
</reference>
<name>A0A8X7W4X5_BRACI</name>
<feature type="coiled-coil region" evidence="7">
    <location>
        <begin position="69"/>
        <end position="131"/>
    </location>
</feature>
<evidence type="ECO:0000313" key="9">
    <source>
        <dbReference type="EMBL" id="KAG2322183.1"/>
    </source>
</evidence>
<feature type="region of interest" description="Disordered" evidence="8">
    <location>
        <begin position="1"/>
        <end position="48"/>
    </location>
</feature>
<dbReference type="PANTHER" id="PTHR31246:SF21">
    <property type="entry name" value="MICROTUBULE-ASSOCIATED PROTEIN 70-1"/>
    <property type="match status" value="1"/>
</dbReference>
<evidence type="ECO:0000256" key="3">
    <source>
        <dbReference type="ARBA" id="ARBA00022490"/>
    </source>
</evidence>
<comment type="caution">
    <text evidence="9">The sequence shown here is derived from an EMBL/GenBank/DDBJ whole genome shotgun (WGS) entry which is preliminary data.</text>
</comment>
<keyword evidence="5 7" id="KW-0175">Coiled coil</keyword>
<accession>A0A8X7W4X5</accession>
<proteinExistence type="inferred from homology"/>
<evidence type="ECO:0000313" key="10">
    <source>
        <dbReference type="Proteomes" id="UP000886595"/>
    </source>
</evidence>
<dbReference type="GO" id="GO:0007010">
    <property type="term" value="P:cytoskeleton organization"/>
    <property type="evidence" value="ECO:0007669"/>
    <property type="project" value="InterPro"/>
</dbReference>
<comment type="subcellular location">
    <subcellularLocation>
        <location evidence="1">Cytoplasm</location>
        <location evidence="1">Cytoskeleton</location>
    </subcellularLocation>
</comment>
<dbReference type="Pfam" id="PF07058">
    <property type="entry name" value="MAP70"/>
    <property type="match status" value="1"/>
</dbReference>
<evidence type="ECO:0000256" key="5">
    <source>
        <dbReference type="ARBA" id="ARBA00023054"/>
    </source>
</evidence>
<keyword evidence="10" id="KW-1185">Reference proteome</keyword>
<evidence type="ECO:0000256" key="8">
    <source>
        <dbReference type="SAM" id="MobiDB-lite"/>
    </source>
</evidence>
<feature type="compositionally biased region" description="Polar residues" evidence="8">
    <location>
        <begin position="11"/>
        <end position="30"/>
    </location>
</feature>
<comment type="similarity">
    <text evidence="2">Belongs to the MAP70 family.</text>
</comment>
<keyword evidence="6" id="KW-0206">Cytoskeleton</keyword>
<gene>
    <name evidence="9" type="ORF">Bca52824_015396</name>
</gene>
<dbReference type="GO" id="GO:0005874">
    <property type="term" value="C:microtubule"/>
    <property type="evidence" value="ECO:0007669"/>
    <property type="project" value="UniProtKB-KW"/>
</dbReference>
<dbReference type="OrthoDB" id="2014495at2759"/>
<evidence type="ECO:0000256" key="1">
    <source>
        <dbReference type="ARBA" id="ARBA00004245"/>
    </source>
</evidence>
<dbReference type="GO" id="GO:0008017">
    <property type="term" value="F:microtubule binding"/>
    <property type="evidence" value="ECO:0007669"/>
    <property type="project" value="InterPro"/>
</dbReference>